<evidence type="ECO:0000313" key="3">
    <source>
        <dbReference type="EMBL" id="EDC9469708.1"/>
    </source>
</evidence>
<evidence type="ECO:0000313" key="4">
    <source>
        <dbReference type="EMBL" id="HAB1022918.1"/>
    </source>
</evidence>
<dbReference type="EMBL" id="DAAGSJ010000062">
    <property type="protein sequence ID" value="HAB4368664.1"/>
    <property type="molecule type" value="Genomic_DNA"/>
</dbReference>
<evidence type="ECO:0000313" key="8">
    <source>
        <dbReference type="EMBL" id="HAE1606072.1"/>
    </source>
</evidence>
<reference evidence="2" key="2">
    <citation type="submission" date="2018-07" db="EMBL/GenBank/DDBJ databases">
        <authorList>
            <person name="Ashton P.M."/>
            <person name="Dallman T."/>
            <person name="Nair S."/>
            <person name="De Pinna E."/>
            <person name="Peters T."/>
            <person name="Grant K."/>
        </authorList>
    </citation>
    <scope>NUCLEOTIDE SEQUENCE</scope>
    <source>
        <strain evidence="2">152447</strain>
    </source>
</reference>
<reference evidence="13" key="1">
    <citation type="journal article" date="2018" name="Genome Biol.">
        <title>SKESA: strategic k-mer extension for scrupulous assemblies.</title>
        <authorList>
            <person name="Souvorov A."/>
            <person name="Agarwala R."/>
            <person name="Lipman D.J."/>
        </authorList>
    </citation>
    <scope>NUCLEOTIDE SEQUENCE</scope>
    <source>
        <strain evidence="10">10-7243</strain>
        <strain evidence="11">11-5588</strain>
        <strain evidence="12">12-3191</strain>
        <strain evidence="14">13-2460</strain>
        <strain evidence="6">CE06.035</strain>
        <strain evidence="13">Salm201708953</strain>
        <strain evidence="4">Salmonella enterica</strain>
    </source>
</reference>
<dbReference type="EMBL" id="DAAWBV010000065">
    <property type="protein sequence ID" value="HAF7241916.1"/>
    <property type="molecule type" value="Genomic_DNA"/>
</dbReference>
<dbReference type="RefSeq" id="WP_130549540.1">
    <property type="nucleotide sequence ID" value="NZ_CP129904.1"/>
</dbReference>
<comment type="caution">
    <text evidence="13">The sequence shown here is derived from an EMBL/GenBank/DDBJ whole genome shotgun (WGS) entry which is preliminary data.</text>
</comment>
<dbReference type="EMBL" id="DAAPXI010000024">
    <property type="protein sequence ID" value="HAD8177391.1"/>
    <property type="molecule type" value="Genomic_DNA"/>
</dbReference>
<dbReference type="EMBL" id="AALSOQ010000048">
    <property type="protein sequence ID" value="EDC9469708.1"/>
    <property type="molecule type" value="Genomic_DNA"/>
</dbReference>
<protein>
    <recommendedName>
        <fullName evidence="1">Pierisin-like domain-containing protein</fullName>
    </recommendedName>
</protein>
<evidence type="ECO:0000313" key="13">
    <source>
        <dbReference type="EMBL" id="HAF7241916.1"/>
    </source>
</evidence>
<dbReference type="SUPFAM" id="SSF56399">
    <property type="entry name" value="ADP-ribosylation"/>
    <property type="match status" value="1"/>
</dbReference>
<organism evidence="13">
    <name type="scientific">Salmonella enterica subsp. enterica serovar Agona</name>
    <dbReference type="NCBI Taxonomy" id="58095"/>
    <lineage>
        <taxon>Bacteria</taxon>
        <taxon>Pseudomonadati</taxon>
        <taxon>Pseudomonadota</taxon>
        <taxon>Gammaproteobacteria</taxon>
        <taxon>Enterobacterales</taxon>
        <taxon>Enterobacteriaceae</taxon>
        <taxon>Salmonella</taxon>
    </lineage>
</organism>
<gene>
    <name evidence="3" type="ORF">BH418_23910</name>
    <name evidence="2" type="ORF">DUR08_24495</name>
    <name evidence="6" type="ORF">G1157_24075</name>
    <name evidence="8" type="ORF">G2960_20465</name>
    <name evidence="7" type="ORF">G2966_23200</name>
    <name evidence="9" type="ORF">G2970_22780</name>
    <name evidence="10" type="ORF">G4P07_004724</name>
    <name evidence="11" type="ORF">G4P20_004753</name>
    <name evidence="14" type="ORF">G9336_004703</name>
    <name evidence="12" type="ORF">G9C70_004554</name>
    <name evidence="13" type="ORF">G9X09_004542</name>
    <name evidence="5" type="ORF">GB430_22100</name>
    <name evidence="4" type="ORF">GBX75_21320</name>
</gene>
<name>A0A5W4GNW5_SALET</name>
<evidence type="ECO:0000313" key="6">
    <source>
        <dbReference type="EMBL" id="HAD8177391.1"/>
    </source>
</evidence>
<dbReference type="EMBL" id="DAAQXW010000046">
    <property type="protein sequence ID" value="HAE1324565.1"/>
    <property type="molecule type" value="Genomic_DNA"/>
</dbReference>
<evidence type="ECO:0000259" key="1">
    <source>
        <dbReference type="Pfam" id="PF22596"/>
    </source>
</evidence>
<dbReference type="InterPro" id="IPR054695">
    <property type="entry name" value="Pierisin-like_dom"/>
</dbReference>
<dbReference type="EMBL" id="DAAFPI010000032">
    <property type="protein sequence ID" value="HAB1022918.1"/>
    <property type="molecule type" value="Genomic_DNA"/>
</dbReference>
<dbReference type="EMBL" id="DAARAJ010000037">
    <property type="protein sequence ID" value="HAE1642392.1"/>
    <property type="molecule type" value="Genomic_DNA"/>
</dbReference>
<evidence type="ECO:0000313" key="9">
    <source>
        <dbReference type="EMBL" id="HAE1642392.1"/>
    </source>
</evidence>
<evidence type="ECO:0000313" key="11">
    <source>
        <dbReference type="EMBL" id="HAE7560490.1"/>
    </source>
</evidence>
<reference evidence="3" key="3">
    <citation type="submission" date="2018-07" db="EMBL/GenBank/DDBJ databases">
        <authorList>
            <consortium name="GenomeTrakr network: Whole genome sequencing for foodborne pathogen traceback"/>
        </authorList>
    </citation>
    <scope>NUCLEOTIDE SEQUENCE</scope>
    <source>
        <strain evidence="3">ADRDL-16-8871</strain>
    </source>
</reference>
<dbReference type="EMBL" id="DAATXT010000075">
    <property type="protein sequence ID" value="HAF0562762.1"/>
    <property type="molecule type" value="Genomic_DNA"/>
</dbReference>
<evidence type="ECO:0000313" key="7">
    <source>
        <dbReference type="EMBL" id="HAE1324565.1"/>
    </source>
</evidence>
<dbReference type="EMBL" id="AAHMZR010000053">
    <property type="protein sequence ID" value="EBY0578057.1"/>
    <property type="molecule type" value="Genomic_DNA"/>
</dbReference>
<reference evidence="13" key="4">
    <citation type="submission" date="2018-07" db="EMBL/GenBank/DDBJ databases">
        <authorList>
            <consortium name="NCBI Pathogen Detection Project"/>
        </authorList>
    </citation>
    <scope>NUCLEOTIDE SEQUENCE</scope>
    <source>
        <strain evidence="10">10-7243</strain>
        <strain evidence="11">11-5588</strain>
        <strain evidence="12">12-3191</strain>
        <strain evidence="14">13-2460</strain>
        <strain evidence="6">CE06.035</strain>
        <strain evidence="13">Salm201708953</strain>
        <strain evidence="4">Salmonella enterica</strain>
    </source>
</reference>
<dbReference type="EMBL" id="DAARAH010000042">
    <property type="protein sequence ID" value="HAE1606072.1"/>
    <property type="molecule type" value="Genomic_DNA"/>
</dbReference>
<dbReference type="EMBL" id="DAASXW010000031">
    <property type="protein sequence ID" value="HAE7506312.1"/>
    <property type="molecule type" value="Genomic_DNA"/>
</dbReference>
<dbReference type="Gene3D" id="3.90.210.10">
    <property type="entry name" value="Heat-Labile Enterotoxin, subunit A"/>
    <property type="match status" value="1"/>
</dbReference>
<evidence type="ECO:0000313" key="2">
    <source>
        <dbReference type="EMBL" id="EBY0578057.1"/>
    </source>
</evidence>
<evidence type="ECO:0000313" key="14">
    <source>
        <dbReference type="EMBL" id="HAF7735151.1"/>
    </source>
</evidence>
<evidence type="ECO:0000313" key="5">
    <source>
        <dbReference type="EMBL" id="HAB4368664.1"/>
    </source>
</evidence>
<dbReference type="EMBL" id="DAASYN010000034">
    <property type="protein sequence ID" value="HAE7560490.1"/>
    <property type="molecule type" value="Genomic_DNA"/>
</dbReference>
<dbReference type="Pfam" id="PF22596">
    <property type="entry name" value="Scabin-like"/>
    <property type="match status" value="1"/>
</dbReference>
<evidence type="ECO:0000313" key="10">
    <source>
        <dbReference type="EMBL" id="HAE7506312.1"/>
    </source>
</evidence>
<dbReference type="EMBL" id="DAAWFY010000029">
    <property type="protein sequence ID" value="HAF7735151.1"/>
    <property type="molecule type" value="Genomic_DNA"/>
</dbReference>
<accession>A0A5W4GNW5</accession>
<feature type="domain" description="Pierisin-like" evidence="1">
    <location>
        <begin position="9"/>
        <end position="62"/>
    </location>
</feature>
<sequence length="66" mass="7035">MATNFATSFGNNDGYVYYTRVNNGIDINKVLVADSPYPREAEIAIPGGIKPGDVLGATPVNADILY</sequence>
<dbReference type="AlphaFoldDB" id="A0A5W4GNW5"/>
<evidence type="ECO:0000313" key="12">
    <source>
        <dbReference type="EMBL" id="HAF0562762.1"/>
    </source>
</evidence>
<proteinExistence type="predicted"/>